<proteinExistence type="predicted"/>
<organism evidence="2 3">
    <name type="scientific">Agrobacterium larrymoorei</name>
    <dbReference type="NCBI Taxonomy" id="160699"/>
    <lineage>
        <taxon>Bacteria</taxon>
        <taxon>Pseudomonadati</taxon>
        <taxon>Pseudomonadota</taxon>
        <taxon>Alphaproteobacteria</taxon>
        <taxon>Hyphomicrobiales</taxon>
        <taxon>Rhizobiaceae</taxon>
        <taxon>Rhizobium/Agrobacterium group</taxon>
        <taxon>Agrobacterium</taxon>
    </lineage>
</organism>
<reference evidence="2" key="1">
    <citation type="submission" date="2023-08" db="EMBL/GenBank/DDBJ databases">
        <title>Functional and genomic diversity of the sorghum phyllosphere microbiome.</title>
        <authorList>
            <person name="Shade A."/>
        </authorList>
    </citation>
    <scope>NUCLEOTIDE SEQUENCE</scope>
    <source>
        <strain evidence="2">SORGH_AS_0974</strain>
    </source>
</reference>
<sequence length="187" mass="20471">MSKLYALFLLALPVLFGGVASAEQASMTLRIKEPDVKVPKGLDPGEFRRIIQPFENWTLICDENLRDKTRICNVTQTIIDQTNRVVFSSSIAATRGGQPFMIIRTLPGLDEKATITLDVPDGKGLLHISLDGCTESVCVGKVPVGPRLRPQIDRGNSIRFSYSTPDKHTVSVLIPLKGINDAVSAIR</sequence>
<feature type="chain" id="PRO_5042540408" evidence="1">
    <location>
        <begin position="23"/>
        <end position="187"/>
    </location>
</feature>
<evidence type="ECO:0000313" key="2">
    <source>
        <dbReference type="EMBL" id="MDR6100195.1"/>
    </source>
</evidence>
<dbReference type="Pfam" id="PF06776">
    <property type="entry name" value="IalB"/>
    <property type="match status" value="1"/>
</dbReference>
<dbReference type="Proteomes" id="UP001255601">
    <property type="component" value="Unassembled WGS sequence"/>
</dbReference>
<dbReference type="AlphaFoldDB" id="A0AAJ2EPI1"/>
<dbReference type="InterPro" id="IPR010642">
    <property type="entry name" value="Invasion_prot_B"/>
</dbReference>
<protein>
    <submittedName>
        <fullName evidence="2">Invasion protein IalB</fullName>
    </submittedName>
</protein>
<gene>
    <name evidence="2" type="ORF">QE369_000373</name>
</gene>
<feature type="signal peptide" evidence="1">
    <location>
        <begin position="1"/>
        <end position="22"/>
    </location>
</feature>
<accession>A0AAJ2EPI1</accession>
<dbReference type="EMBL" id="JAVIZC010000001">
    <property type="protein sequence ID" value="MDR6100195.1"/>
    <property type="molecule type" value="Genomic_DNA"/>
</dbReference>
<evidence type="ECO:0000256" key="1">
    <source>
        <dbReference type="SAM" id="SignalP"/>
    </source>
</evidence>
<name>A0AAJ2EPI1_9HYPH</name>
<keyword evidence="1" id="KW-0732">Signal</keyword>
<comment type="caution">
    <text evidence="2">The sequence shown here is derived from an EMBL/GenBank/DDBJ whole genome shotgun (WGS) entry which is preliminary data.</text>
</comment>
<dbReference type="InterPro" id="IPR038696">
    <property type="entry name" value="IalB_sf"/>
</dbReference>
<dbReference type="Gene3D" id="2.60.40.1880">
    <property type="entry name" value="Invasion associated locus B (IalB) protein"/>
    <property type="match status" value="1"/>
</dbReference>
<evidence type="ECO:0000313" key="3">
    <source>
        <dbReference type="Proteomes" id="UP001255601"/>
    </source>
</evidence>